<dbReference type="GO" id="GO:0003688">
    <property type="term" value="F:DNA replication origin binding"/>
    <property type="evidence" value="ECO:0007669"/>
    <property type="project" value="UniProtKB-UniRule"/>
</dbReference>
<dbReference type="GO" id="GO:0006260">
    <property type="term" value="P:DNA replication"/>
    <property type="evidence" value="ECO:0007669"/>
    <property type="project" value="UniProtKB-UniRule"/>
</dbReference>
<accession>A0A553NFD7</accession>
<dbReference type="Proteomes" id="UP000318571">
    <property type="component" value="Chromosome 10"/>
</dbReference>
<organism evidence="10 11">
    <name type="scientific">Tigriopus californicus</name>
    <name type="common">Marine copepod</name>
    <dbReference type="NCBI Taxonomy" id="6832"/>
    <lineage>
        <taxon>Eukaryota</taxon>
        <taxon>Metazoa</taxon>
        <taxon>Ecdysozoa</taxon>
        <taxon>Arthropoda</taxon>
        <taxon>Crustacea</taxon>
        <taxon>Multicrustacea</taxon>
        <taxon>Hexanauplia</taxon>
        <taxon>Copepoda</taxon>
        <taxon>Harpacticoida</taxon>
        <taxon>Harpacticidae</taxon>
        <taxon>Tigriopus</taxon>
    </lineage>
</organism>
<evidence type="ECO:0000313" key="10">
    <source>
        <dbReference type="EMBL" id="TRY64163.1"/>
    </source>
</evidence>
<evidence type="ECO:0000313" key="11">
    <source>
        <dbReference type="Proteomes" id="UP000318571"/>
    </source>
</evidence>
<keyword evidence="4 6" id="KW-0235">DNA replication</keyword>
<evidence type="ECO:0000256" key="6">
    <source>
        <dbReference type="RuleBase" id="RU368084"/>
    </source>
</evidence>
<evidence type="ECO:0000256" key="4">
    <source>
        <dbReference type="ARBA" id="ARBA00022705"/>
    </source>
</evidence>
<dbReference type="EMBL" id="VCGU01000458">
    <property type="protein sequence ID" value="TRY64163.1"/>
    <property type="molecule type" value="Genomic_DNA"/>
</dbReference>
<dbReference type="OMA" id="YDFELAY"/>
<feature type="region of interest" description="Disordered" evidence="7">
    <location>
        <begin position="1"/>
        <end position="38"/>
    </location>
</feature>
<evidence type="ECO:0000259" key="9">
    <source>
        <dbReference type="Pfam" id="PF24882"/>
    </source>
</evidence>
<dbReference type="Pfam" id="PF24882">
    <property type="entry name" value="WHD_ORC2"/>
    <property type="match status" value="1"/>
</dbReference>
<gene>
    <name evidence="10" type="ORF">TCAL_03601</name>
</gene>
<evidence type="ECO:0000256" key="2">
    <source>
        <dbReference type="ARBA" id="ARBA00007421"/>
    </source>
</evidence>
<evidence type="ECO:0000256" key="5">
    <source>
        <dbReference type="ARBA" id="ARBA00023242"/>
    </source>
</evidence>
<name>A0A553NFD7_TIGCA</name>
<proteinExistence type="inferred from homology"/>
<dbReference type="AlphaFoldDB" id="A0A553NFD7"/>
<dbReference type="PANTHER" id="PTHR14052">
    <property type="entry name" value="ORIGIN RECOGNITION COMPLEX SUBUNIT 2"/>
    <property type="match status" value="1"/>
</dbReference>
<protein>
    <recommendedName>
        <fullName evidence="3 6">Origin recognition complex subunit 2</fullName>
    </recommendedName>
</protein>
<comment type="similarity">
    <text evidence="2 6">Belongs to the ORC2 family.</text>
</comment>
<feature type="compositionally biased region" description="Basic residues" evidence="7">
    <location>
        <begin position="1"/>
        <end position="10"/>
    </location>
</feature>
<feature type="domain" description="Origin recognition complex subunit 2 winged-helix" evidence="9">
    <location>
        <begin position="432"/>
        <end position="489"/>
    </location>
</feature>
<evidence type="ECO:0000259" key="8">
    <source>
        <dbReference type="Pfam" id="PF04084"/>
    </source>
</evidence>
<dbReference type="Pfam" id="PF04084">
    <property type="entry name" value="RecA-like_ORC2"/>
    <property type="match status" value="1"/>
</dbReference>
<comment type="caution">
    <text evidence="10">The sequence shown here is derived from an EMBL/GenBank/DDBJ whole genome shotgun (WGS) entry which is preliminary data.</text>
</comment>
<dbReference type="InterPro" id="IPR056772">
    <property type="entry name" value="RecA-like_ORC2"/>
</dbReference>
<dbReference type="OrthoDB" id="20198at2759"/>
<evidence type="ECO:0000256" key="3">
    <source>
        <dbReference type="ARBA" id="ARBA00019080"/>
    </source>
</evidence>
<evidence type="ECO:0000256" key="7">
    <source>
        <dbReference type="SAM" id="MobiDB-lite"/>
    </source>
</evidence>
<dbReference type="PANTHER" id="PTHR14052:SF0">
    <property type="entry name" value="ORIGIN RECOGNITION COMPLEX SUBUNIT 2"/>
    <property type="match status" value="1"/>
</dbReference>
<reference evidence="10 11" key="1">
    <citation type="journal article" date="2018" name="Nat. Ecol. Evol.">
        <title>Genomic signatures of mitonuclear coevolution across populations of Tigriopus californicus.</title>
        <authorList>
            <person name="Barreto F.S."/>
            <person name="Watson E.T."/>
            <person name="Lima T.G."/>
            <person name="Willett C.S."/>
            <person name="Edmands S."/>
            <person name="Li W."/>
            <person name="Burton R.S."/>
        </authorList>
    </citation>
    <scope>NUCLEOTIDE SEQUENCE [LARGE SCALE GENOMIC DNA]</scope>
    <source>
        <strain evidence="10 11">San Diego</strain>
    </source>
</reference>
<feature type="domain" description="Origin recognition complex subunit 2 RecA-like" evidence="8">
    <location>
        <begin position="209"/>
        <end position="369"/>
    </location>
</feature>
<comment type="function">
    <text evidence="6">Component of the origin recognition complex (ORC) that binds origins of replication. DNA-binding is ATP-dependent. ORC is required to assemble the pre-replication complex necessary to initiate DNA replication.</text>
</comment>
<sequence length="500" mass="56155">MPSSLRKRASSQRQTPSRPKSPSLSPPRVLPGACVSEGSMGGVRRALQVRFADETRVEPMRDHLGLSSAKIRRKIQARGASHQVGSVWAHQSEAEADPVEDEDSASADEALAMYGKYRIPEPRARGDLKGSQVFGFKTPAKNRHAPATRRPMTKTVHEKDNAEAYFEAHGTREIATSDRTLARLKNPRLSQAEVEELLTNEPLKYQAEIDLLLQDYRQKFGKWYELLQRDFNLVLFGLGSKKALIQDFQCEMLKEQSVVLVNGFFPSLTVKQILNSITGDILASSDTFSSVPDQIAFIKETLNHEAEEAIFLIIHNIDGSMLRNGKAQTVIAQLAEHPKIHLICSIDHINAPLIWDQEKLSKMNLVWYDTTTFLPYTEETKNENSLLVKDSGKLALNSLTHVFASLTPNAKGIYTLIINYQIQAIEELGGPQNYQGISFQELYMKSRRSYLSNSDLTLRAQLTEFIDHKLISIKKGSDGMDYLTIPLGNATLNDFLELQR</sequence>
<keyword evidence="5 6" id="KW-0539">Nucleus</keyword>
<keyword evidence="11" id="KW-1185">Reference proteome</keyword>
<dbReference type="InterPro" id="IPR056773">
    <property type="entry name" value="WHD_ORC2"/>
</dbReference>
<dbReference type="InterPro" id="IPR007220">
    <property type="entry name" value="ORC2"/>
</dbReference>
<dbReference type="GO" id="GO:0005664">
    <property type="term" value="C:nuclear origin of replication recognition complex"/>
    <property type="evidence" value="ECO:0007669"/>
    <property type="project" value="UniProtKB-UniRule"/>
</dbReference>
<dbReference type="STRING" id="6832.A0A553NFD7"/>
<comment type="subunit">
    <text evidence="6">Component of the origin recognition complex (ORC).</text>
</comment>
<evidence type="ECO:0000256" key="1">
    <source>
        <dbReference type="ARBA" id="ARBA00004123"/>
    </source>
</evidence>
<comment type="subcellular location">
    <subcellularLocation>
        <location evidence="1 6">Nucleus</location>
    </subcellularLocation>
</comment>